<organism evidence="3 4">
    <name type="scientific">Corythaixoides concolor</name>
    <name type="common">Grey go-away-bird</name>
    <dbReference type="NCBI Taxonomy" id="103956"/>
    <lineage>
        <taxon>Eukaryota</taxon>
        <taxon>Metazoa</taxon>
        <taxon>Chordata</taxon>
        <taxon>Craniata</taxon>
        <taxon>Vertebrata</taxon>
        <taxon>Euteleostomi</taxon>
        <taxon>Archelosauria</taxon>
        <taxon>Archosauria</taxon>
        <taxon>Dinosauria</taxon>
        <taxon>Saurischia</taxon>
        <taxon>Theropoda</taxon>
        <taxon>Coelurosauria</taxon>
        <taxon>Aves</taxon>
        <taxon>Neognathae</taxon>
        <taxon>Neoaves</taxon>
        <taxon>Otidimorphae</taxon>
        <taxon>Musophagiformes</taxon>
        <taxon>Musophagidae</taxon>
        <taxon>Corythaixoides</taxon>
    </lineage>
</organism>
<feature type="region of interest" description="Disordered" evidence="2">
    <location>
        <begin position="240"/>
        <end position="311"/>
    </location>
</feature>
<dbReference type="GO" id="GO:0007098">
    <property type="term" value="P:centrosome cycle"/>
    <property type="evidence" value="ECO:0007669"/>
    <property type="project" value="TreeGrafter"/>
</dbReference>
<feature type="compositionally biased region" description="Basic residues" evidence="2">
    <location>
        <begin position="1107"/>
        <end position="1118"/>
    </location>
</feature>
<dbReference type="AlphaFoldDB" id="A0A7L0FNZ0"/>
<feature type="compositionally biased region" description="Basic and acidic residues" evidence="2">
    <location>
        <begin position="971"/>
        <end position="987"/>
    </location>
</feature>
<feature type="region of interest" description="Disordered" evidence="2">
    <location>
        <begin position="1"/>
        <end position="30"/>
    </location>
</feature>
<gene>
    <name evidence="3" type="primary">Pde4dip_1</name>
    <name evidence="3" type="ORF">CORCON_R15520</name>
</gene>
<name>A0A7L0FNZ0_CORCN</name>
<feature type="compositionally biased region" description="Low complexity" evidence="2">
    <location>
        <begin position="1142"/>
        <end position="1154"/>
    </location>
</feature>
<feature type="compositionally biased region" description="Low complexity" evidence="2">
    <location>
        <begin position="564"/>
        <end position="586"/>
    </location>
</feature>
<feature type="compositionally biased region" description="Basic and acidic residues" evidence="2">
    <location>
        <begin position="135"/>
        <end position="147"/>
    </location>
</feature>
<evidence type="ECO:0000313" key="4">
    <source>
        <dbReference type="Proteomes" id="UP000526942"/>
    </source>
</evidence>
<dbReference type="EMBL" id="VXAM01000651">
    <property type="protein sequence ID" value="NXJ96928.1"/>
    <property type="molecule type" value="Genomic_DNA"/>
</dbReference>
<dbReference type="GO" id="GO:0005813">
    <property type="term" value="C:centrosome"/>
    <property type="evidence" value="ECO:0007669"/>
    <property type="project" value="TreeGrafter"/>
</dbReference>
<dbReference type="PANTHER" id="PTHR46501:SF2">
    <property type="entry name" value="MYOMEGALIN"/>
    <property type="match status" value="1"/>
</dbReference>
<evidence type="ECO:0000256" key="1">
    <source>
        <dbReference type="SAM" id="Coils"/>
    </source>
</evidence>
<comment type="caution">
    <text evidence="3">The sequence shown here is derived from an EMBL/GenBank/DDBJ whole genome shotgun (WGS) entry which is preliminary data.</text>
</comment>
<feature type="non-terminal residue" evidence="3">
    <location>
        <position position="1154"/>
    </location>
</feature>
<feature type="coiled-coil region" evidence="1">
    <location>
        <begin position="819"/>
        <end position="909"/>
    </location>
</feature>
<protein>
    <submittedName>
        <fullName evidence="3">MYOME protein</fullName>
    </submittedName>
</protein>
<accession>A0A7L0FNZ0</accession>
<keyword evidence="1" id="KW-0175">Coiled coil</keyword>
<dbReference type="GO" id="GO:0090063">
    <property type="term" value="P:positive regulation of microtubule nucleation"/>
    <property type="evidence" value="ECO:0007669"/>
    <property type="project" value="TreeGrafter"/>
</dbReference>
<feature type="coiled-coil region" evidence="1">
    <location>
        <begin position="756"/>
        <end position="786"/>
    </location>
</feature>
<dbReference type="GO" id="GO:0005794">
    <property type="term" value="C:Golgi apparatus"/>
    <property type="evidence" value="ECO:0007669"/>
    <property type="project" value="TreeGrafter"/>
</dbReference>
<feature type="region of interest" description="Disordered" evidence="2">
    <location>
        <begin position="74"/>
        <end position="174"/>
    </location>
</feature>
<feature type="region of interest" description="Disordered" evidence="2">
    <location>
        <begin position="561"/>
        <end position="590"/>
    </location>
</feature>
<feature type="non-terminal residue" evidence="3">
    <location>
        <position position="1"/>
    </location>
</feature>
<dbReference type="Proteomes" id="UP000526942">
    <property type="component" value="Unassembled WGS sequence"/>
</dbReference>
<dbReference type="GO" id="GO:0060090">
    <property type="term" value="F:molecular adaptor activity"/>
    <property type="evidence" value="ECO:0007669"/>
    <property type="project" value="TreeGrafter"/>
</dbReference>
<feature type="region of interest" description="Disordered" evidence="2">
    <location>
        <begin position="1099"/>
        <end position="1154"/>
    </location>
</feature>
<evidence type="ECO:0000256" key="2">
    <source>
        <dbReference type="SAM" id="MobiDB-lite"/>
    </source>
</evidence>
<feature type="compositionally biased region" description="Basic and acidic residues" evidence="2">
    <location>
        <begin position="242"/>
        <end position="253"/>
    </location>
</feature>
<feature type="coiled-coil region" evidence="1">
    <location>
        <begin position="325"/>
        <end position="352"/>
    </location>
</feature>
<reference evidence="3 4" key="1">
    <citation type="submission" date="2019-09" db="EMBL/GenBank/DDBJ databases">
        <title>Bird 10,000 Genomes (B10K) Project - Family phase.</title>
        <authorList>
            <person name="Zhang G."/>
        </authorList>
    </citation>
    <scope>NUCLEOTIDE SEQUENCE [LARGE SCALE GENOMIC DNA]</scope>
    <source>
        <strain evidence="3">B10K-DU-011-20</strain>
        <tissue evidence="3">Muscle</tissue>
    </source>
</reference>
<evidence type="ECO:0000313" key="3">
    <source>
        <dbReference type="EMBL" id="NXJ96928.1"/>
    </source>
</evidence>
<proteinExistence type="predicted"/>
<sequence length="1154" mass="124426">QSSSLVPKETGGTERAPIRSPAPAVPERELRAEEELRELKAQLEEAGFSSVSHIRQEKAMLSLCLENAELKERMGEATSLLESGEQEEAGLGSAPAPEPLRLQRKSRTALGDHPAGGNADQGISAERGAVPAKRPALEARSQDDVPKRPCPGVPGGGNESHAEGTAPGGGWLGLGAELCSQVAQGQRQCQELQDKLAASEATVRAQAEQLEKYHVLLREPHAQQLSKQVQVDFQDLGYETCGRSETEADRDETTSPGKESQGTRDPCALPTWHGEVTPCPVSSAECEEPDAFSEPSLGEELGSPRQPGMPRVGKAVRKATAPVDVEALYQHIQDLKAQLLNANKVIQSLQRRARSVSVTSGYTSGAERPLPGPTALASPAHSLTDEDEGWQSDSHGTLCPPALRAHRDLQHLVHRVTLLEAQLPTAKAGGILPKELQSATWPGKYDSLIQAQARELSHLRQVLREGRGVSRSLAQHLRDALRSFEELLRGTDIDYYLGQGFREQLAQGRQLAERLSDKLGTRDRQDGEDKTSHELLALRLSRELQEKDKVIESLEVKLQERCESPGSSLPPSESSRSVTSTSFLSEGLEPCSDGDAASECSQCHEEPAQLAGLQFDSLSKPVSAPLPVLAPGLPPGLPPFLPAGPPPPTATPLLGCCGTPVCSLAEAQQELQVLRRQLGQSVTLPVAPAKPTAPLGPLGEGSKAPASLCRHGALQTLAEPPRAAETCTLWDVPAPGQLLYGALPSGYPSSQKLTGADLLEEHLVEIRSLRQRLEESICTNDRLREQLEHRLASAGKASGLPSDFYAQGLEPELQLSGENHTLREDNRTLRLQRDHLSQELARVQEVLLAACSRAREAEVELGQRRGEQQRLVEELAKRQETVRQLRDERHSLQEDNNRLQHTVTLLQQQCEEHHLLLQTLRAELHVYESLPGPSAQTRAGCFPSPPVRDVGTSSAAPLFSPLPSDASVAGRMDEPRGADPPVRKSEGPKGAQAHVIGGLDTYRALEQHILEGKALASELMCLTRPALGLPGCPLPAKEALGWAGAGHLWGSASTLHRVLEECVSLLAAFWSTVLPVSPAQHQGKVSTRPRAGRAGCFTRRSSCHSGPRSRRCRGRSRRCGPSSPRGRTLCRARPSGCAAQPSSRTAWSSSLSAS</sequence>
<dbReference type="PANTHER" id="PTHR46501">
    <property type="entry name" value="MYOMEGALIN"/>
    <property type="match status" value="1"/>
</dbReference>
<feature type="region of interest" description="Disordered" evidence="2">
    <location>
        <begin position="360"/>
        <end position="395"/>
    </location>
</feature>
<feature type="region of interest" description="Disordered" evidence="2">
    <location>
        <begin position="934"/>
        <end position="991"/>
    </location>
</feature>
<dbReference type="OrthoDB" id="10255000at2759"/>
<dbReference type="GO" id="GO:1903358">
    <property type="term" value="P:regulation of Golgi organization"/>
    <property type="evidence" value="ECO:0007669"/>
    <property type="project" value="TreeGrafter"/>
</dbReference>
<keyword evidence="4" id="KW-1185">Reference proteome</keyword>
<feature type="coiled-coil region" evidence="1">
    <location>
        <begin position="182"/>
        <end position="209"/>
    </location>
</feature>
<dbReference type="InterPro" id="IPR052593">
    <property type="entry name" value="MT-associated_AKAP9-binding"/>
</dbReference>
<feature type="compositionally biased region" description="Low complexity" evidence="2">
    <location>
        <begin position="953"/>
        <end position="967"/>
    </location>
</feature>